<dbReference type="InterPro" id="IPR012338">
    <property type="entry name" value="Beta-lactam/transpept-like"/>
</dbReference>
<evidence type="ECO:0000256" key="9">
    <source>
        <dbReference type="ARBA" id="ARBA00023268"/>
    </source>
</evidence>
<keyword evidence="7" id="KW-0808">Transferase</keyword>
<dbReference type="EC" id="2.4.99.28" evidence="10"/>
<accession>A0A1H7KN73</accession>
<evidence type="ECO:0000256" key="7">
    <source>
        <dbReference type="ARBA" id="ARBA00022679"/>
    </source>
</evidence>
<evidence type="ECO:0000256" key="4">
    <source>
        <dbReference type="ARBA" id="ARBA00022645"/>
    </source>
</evidence>
<reference evidence="15 16" key="1">
    <citation type="submission" date="2016-10" db="EMBL/GenBank/DDBJ databases">
        <authorList>
            <person name="de Groot N.N."/>
        </authorList>
    </citation>
    <scope>NUCLEOTIDE SEQUENCE [LARGE SCALE GENOMIC DNA]</scope>
    <source>
        <strain evidence="15 16">Nv1</strain>
    </source>
</reference>
<dbReference type="Gene3D" id="3.40.710.10">
    <property type="entry name" value="DD-peptidase/beta-lactamase superfamily"/>
    <property type="match status" value="1"/>
</dbReference>
<dbReference type="RefSeq" id="WP_090828108.1">
    <property type="nucleotide sequence ID" value="NZ_FOBH01000003.1"/>
</dbReference>
<feature type="domain" description="Glycosyl transferase family 51" evidence="14">
    <location>
        <begin position="139"/>
        <end position="288"/>
    </location>
</feature>
<name>A0A1H7KN73_9PROT</name>
<keyword evidence="4 15" id="KW-0121">Carboxypeptidase</keyword>
<evidence type="ECO:0000259" key="13">
    <source>
        <dbReference type="Pfam" id="PF00905"/>
    </source>
</evidence>
<dbReference type="GO" id="GO:0030288">
    <property type="term" value="C:outer membrane-bounded periplasmic space"/>
    <property type="evidence" value="ECO:0007669"/>
    <property type="project" value="TreeGrafter"/>
</dbReference>
<feature type="compositionally biased region" description="Basic and acidic residues" evidence="12">
    <location>
        <begin position="1011"/>
        <end position="1025"/>
    </location>
</feature>
<dbReference type="PANTHER" id="PTHR32282:SF24">
    <property type="entry name" value="GLYCOSYL TRANSFERASE FAMILY 51 DOMAIN-CONTAINING PROTEIN"/>
    <property type="match status" value="1"/>
</dbReference>
<evidence type="ECO:0000313" key="15">
    <source>
        <dbReference type="EMBL" id="SEK87485.1"/>
    </source>
</evidence>
<dbReference type="AlphaFoldDB" id="A0A1H7KN73"/>
<dbReference type="GO" id="GO:0006508">
    <property type="term" value="P:proteolysis"/>
    <property type="evidence" value="ECO:0007669"/>
    <property type="project" value="UniProtKB-KW"/>
</dbReference>
<dbReference type="UniPathway" id="UPA00219"/>
<dbReference type="Proteomes" id="UP000198620">
    <property type="component" value="Unassembled WGS sequence"/>
</dbReference>
<keyword evidence="6" id="KW-0328">Glycosyltransferase</keyword>
<evidence type="ECO:0000256" key="1">
    <source>
        <dbReference type="ARBA" id="ARBA00004752"/>
    </source>
</evidence>
<keyword evidence="5" id="KW-0645">Protease</keyword>
<dbReference type="GO" id="GO:0008658">
    <property type="term" value="F:penicillin binding"/>
    <property type="evidence" value="ECO:0007669"/>
    <property type="project" value="InterPro"/>
</dbReference>
<keyword evidence="8" id="KW-0378">Hydrolase</keyword>
<comment type="similarity">
    <text evidence="2">In the C-terminal section; belongs to the transpeptidase family.</text>
</comment>
<dbReference type="InterPro" id="IPR001460">
    <property type="entry name" value="PCN-bd_Tpept"/>
</dbReference>
<feature type="domain" description="Penicillin-binding protein transpeptidase" evidence="13">
    <location>
        <begin position="820"/>
        <end position="925"/>
    </location>
</feature>
<protein>
    <recommendedName>
        <fullName evidence="10">peptidoglycan glycosyltransferase</fullName>
        <ecNumber evidence="10">2.4.99.28</ecNumber>
    </recommendedName>
</protein>
<dbReference type="EMBL" id="FOBH01000003">
    <property type="protein sequence ID" value="SEK87485.1"/>
    <property type="molecule type" value="Genomic_DNA"/>
</dbReference>
<dbReference type="InterPro" id="IPR001264">
    <property type="entry name" value="Glyco_trans_51"/>
</dbReference>
<keyword evidence="9" id="KW-0511">Multifunctional enzyme</keyword>
<feature type="region of interest" description="Disordered" evidence="12">
    <location>
        <begin position="1005"/>
        <end position="1025"/>
    </location>
</feature>
<evidence type="ECO:0000313" key="16">
    <source>
        <dbReference type="Proteomes" id="UP000198620"/>
    </source>
</evidence>
<dbReference type="SUPFAM" id="SSF56601">
    <property type="entry name" value="beta-lactamase/transpeptidase-like"/>
    <property type="match status" value="2"/>
</dbReference>
<gene>
    <name evidence="15" type="ORF">SAMN05216387_103266</name>
</gene>
<evidence type="ECO:0000256" key="10">
    <source>
        <dbReference type="ARBA" id="ARBA00044770"/>
    </source>
</evidence>
<dbReference type="Pfam" id="PF00912">
    <property type="entry name" value="Transgly"/>
    <property type="match status" value="1"/>
</dbReference>
<keyword evidence="16" id="KW-1185">Reference proteome</keyword>
<dbReference type="STRING" id="1233.SAMN05216387_103266"/>
<proteinExistence type="inferred from homology"/>
<evidence type="ECO:0000259" key="14">
    <source>
        <dbReference type="Pfam" id="PF00912"/>
    </source>
</evidence>
<dbReference type="GO" id="GO:0009252">
    <property type="term" value="P:peptidoglycan biosynthetic process"/>
    <property type="evidence" value="ECO:0007669"/>
    <property type="project" value="UniProtKB-UniPathway"/>
</dbReference>
<comment type="pathway">
    <text evidence="1">Cell wall biogenesis; peptidoglycan biosynthesis.</text>
</comment>
<evidence type="ECO:0000256" key="6">
    <source>
        <dbReference type="ARBA" id="ARBA00022676"/>
    </source>
</evidence>
<dbReference type="SUPFAM" id="SSF53955">
    <property type="entry name" value="Lysozyme-like"/>
    <property type="match status" value="1"/>
</dbReference>
<comment type="catalytic activity">
    <reaction evidence="11">
        <text>[GlcNAc-(1-&gt;4)-Mur2Ac(oyl-L-Ala-gamma-D-Glu-L-Lys-D-Ala-D-Ala)](n)-di-trans,octa-cis-undecaprenyl diphosphate + beta-D-GlcNAc-(1-&gt;4)-Mur2Ac(oyl-L-Ala-gamma-D-Glu-L-Lys-D-Ala-D-Ala)-di-trans,octa-cis-undecaprenyl diphosphate = [GlcNAc-(1-&gt;4)-Mur2Ac(oyl-L-Ala-gamma-D-Glu-L-Lys-D-Ala-D-Ala)](n+1)-di-trans,octa-cis-undecaprenyl diphosphate + di-trans,octa-cis-undecaprenyl diphosphate + H(+)</text>
        <dbReference type="Rhea" id="RHEA:23708"/>
        <dbReference type="Rhea" id="RHEA-COMP:9602"/>
        <dbReference type="Rhea" id="RHEA-COMP:9603"/>
        <dbReference type="ChEBI" id="CHEBI:15378"/>
        <dbReference type="ChEBI" id="CHEBI:58405"/>
        <dbReference type="ChEBI" id="CHEBI:60033"/>
        <dbReference type="ChEBI" id="CHEBI:78435"/>
        <dbReference type="EC" id="2.4.99.28"/>
    </reaction>
</comment>
<dbReference type="PANTHER" id="PTHR32282">
    <property type="entry name" value="BINDING PROTEIN TRANSPEPTIDASE, PUTATIVE-RELATED"/>
    <property type="match status" value="1"/>
</dbReference>
<sequence length="1025" mass="115013">MRRILKLFAFGTLILLLVAVGIAAFLLYREVETSAYQARHLARLADELHWEVKDGPNNEPLLSQAGPYDVRLGYSQLPELLQHLAKHGFQVHAQARISERMKHLIEQGLFVPYREKSQAGLEITANNGQSLYRATFPARVYENFEAVPSVVRDSLLFIENRELLDLAHPNKNPAIDWSRLGKAVLDKSVQLVDAEHDVSGGSTLATQIEKYRHSPNGMTLTATDKLQQVASASVRAYLEGEQTLPARKRILVDYLNTVPLAAAAGFGEANGLGDGLWAWYGLDFEETNHLLNSRLVEGDALIEAASRYKHVLSLMIAQRRPSYYLLAGRKELAELTDSHLRILAQAGVIPPGLRDAALKLPLHFRDTAAPEESRNFAAQKAVNAVRGRLASQLGLQRMYDLDRLDLSVQSTLDGELQKKTTEALRRLREPEYARTVGLYGHRLLGDEDDLSKIIYSFTLSELTPEGAKFRIQADSFDQPLDINKGTKLDLGSTAKLRTLVTYLEIIEALHRKYSVLEPKALRKQDVDPSDVLSRWAIDYLLQNTDKSLGTMLEAALERRYSGNPEERFFTGGGLHVFHNFKREDDHKIWSIRDATLNSVNLVYIRLMRDIVRHYMFQIGGSSARILKDVTDTHRTQYLTRFADKEGREFINRFYLKYRGKTATPGTTVEKFFSSFRHTPRRLAAAHRYLYPEAVPAEFEKFMVPHFAGTRGITPTVLNDLYESYAPGKYSLADQGYIVTVHPLELWLVRYLINNPQAEFKDVIKASGDERVAVYHWLFKTIHKNAQDIRIRGLLELEAFLEIHRNWKRVGYPFDSLVPSLATAIGSSADHPAALAELMGIVLNNGVRVPPVLIERLRFAAGTPFETLVERTPVQGERIFSPELAAAVRGVLTGVVETGTATRLARAIVEEDGAETLIGGKTGTGDHRYVTFSSPGVIKESRSLNRSATFVFFIGDRFFGTMTAFVPGADAGNYKFTSALSTQVMKHLLPILKPLIDEAEPLPEQMLAKASFKPDRPKENEKRAGS</sequence>
<evidence type="ECO:0000256" key="2">
    <source>
        <dbReference type="ARBA" id="ARBA00007090"/>
    </source>
</evidence>
<dbReference type="InterPro" id="IPR036950">
    <property type="entry name" value="PBP_transglycosylase"/>
</dbReference>
<evidence type="ECO:0000256" key="3">
    <source>
        <dbReference type="ARBA" id="ARBA00007739"/>
    </source>
</evidence>
<evidence type="ECO:0000256" key="8">
    <source>
        <dbReference type="ARBA" id="ARBA00022801"/>
    </source>
</evidence>
<dbReference type="Pfam" id="PF00905">
    <property type="entry name" value="Transpeptidase"/>
    <property type="match status" value="1"/>
</dbReference>
<evidence type="ECO:0000256" key="12">
    <source>
        <dbReference type="SAM" id="MobiDB-lite"/>
    </source>
</evidence>
<comment type="similarity">
    <text evidence="3">In the N-terminal section; belongs to the glycosyltransferase 51 family.</text>
</comment>
<dbReference type="InterPro" id="IPR023346">
    <property type="entry name" value="Lysozyme-like_dom_sf"/>
</dbReference>
<dbReference type="Gene3D" id="1.10.3810.10">
    <property type="entry name" value="Biosynthetic peptidoglycan transglycosylase-like"/>
    <property type="match status" value="1"/>
</dbReference>
<dbReference type="GO" id="GO:0008955">
    <property type="term" value="F:peptidoglycan glycosyltransferase activity"/>
    <property type="evidence" value="ECO:0007669"/>
    <property type="project" value="UniProtKB-EC"/>
</dbReference>
<dbReference type="InterPro" id="IPR050396">
    <property type="entry name" value="Glycosyltr_51/Transpeptidase"/>
</dbReference>
<organism evidence="15 16">
    <name type="scientific">Nitrosovibrio tenuis</name>
    <dbReference type="NCBI Taxonomy" id="1233"/>
    <lineage>
        <taxon>Bacteria</taxon>
        <taxon>Pseudomonadati</taxon>
        <taxon>Pseudomonadota</taxon>
        <taxon>Betaproteobacteria</taxon>
        <taxon>Nitrosomonadales</taxon>
        <taxon>Nitrosomonadaceae</taxon>
        <taxon>Nitrosovibrio</taxon>
    </lineage>
</organism>
<dbReference type="OrthoDB" id="8552189at2"/>
<dbReference type="GO" id="GO:0004180">
    <property type="term" value="F:carboxypeptidase activity"/>
    <property type="evidence" value="ECO:0007669"/>
    <property type="project" value="UniProtKB-KW"/>
</dbReference>
<evidence type="ECO:0000256" key="5">
    <source>
        <dbReference type="ARBA" id="ARBA00022670"/>
    </source>
</evidence>
<evidence type="ECO:0000256" key="11">
    <source>
        <dbReference type="ARBA" id="ARBA00049902"/>
    </source>
</evidence>